<evidence type="ECO:0000313" key="2">
    <source>
        <dbReference type="EMBL" id="KAJ1081968.1"/>
    </source>
</evidence>
<keyword evidence="3" id="KW-1185">Reference proteome</keyword>
<feature type="region of interest" description="Disordered" evidence="1">
    <location>
        <begin position="114"/>
        <end position="144"/>
    </location>
</feature>
<accession>A0AAV7KSQ4</accession>
<name>A0AAV7KSQ4_PLEWA</name>
<protein>
    <submittedName>
        <fullName evidence="2">Uncharacterized protein</fullName>
    </submittedName>
</protein>
<evidence type="ECO:0000313" key="3">
    <source>
        <dbReference type="Proteomes" id="UP001066276"/>
    </source>
</evidence>
<dbReference type="Proteomes" id="UP001066276">
    <property type="component" value="Chromosome 12"/>
</dbReference>
<evidence type="ECO:0000256" key="1">
    <source>
        <dbReference type="SAM" id="MobiDB-lite"/>
    </source>
</evidence>
<reference evidence="2" key="1">
    <citation type="journal article" date="2022" name="bioRxiv">
        <title>Sequencing and chromosome-scale assembly of the giantPleurodeles waltlgenome.</title>
        <authorList>
            <person name="Brown T."/>
            <person name="Elewa A."/>
            <person name="Iarovenko S."/>
            <person name="Subramanian E."/>
            <person name="Araus A.J."/>
            <person name="Petzold A."/>
            <person name="Susuki M."/>
            <person name="Suzuki K.-i.T."/>
            <person name="Hayashi T."/>
            <person name="Toyoda A."/>
            <person name="Oliveira C."/>
            <person name="Osipova E."/>
            <person name="Leigh N.D."/>
            <person name="Simon A."/>
            <person name="Yun M.H."/>
        </authorList>
    </citation>
    <scope>NUCLEOTIDE SEQUENCE</scope>
    <source>
        <strain evidence="2">20211129_DDA</strain>
        <tissue evidence="2">Liver</tissue>
    </source>
</reference>
<dbReference type="EMBL" id="JANPWB010000016">
    <property type="protein sequence ID" value="KAJ1081968.1"/>
    <property type="molecule type" value="Genomic_DNA"/>
</dbReference>
<dbReference type="AlphaFoldDB" id="A0AAV7KSQ4"/>
<sequence>MRPRLRQALHAAFLCKRERRQVAASLSVRRCPGVADLRPEWLQRLTITSGPVVPRGTTLLAEAPMLLVLPVDLWSAGLISAMYAVPVGTFQALERRVEEPGRQEKDGEVIVVCPDGTLQATDVVPDSREDSQEQPAEHDTASNM</sequence>
<organism evidence="2 3">
    <name type="scientific">Pleurodeles waltl</name>
    <name type="common">Iberian ribbed newt</name>
    <dbReference type="NCBI Taxonomy" id="8319"/>
    <lineage>
        <taxon>Eukaryota</taxon>
        <taxon>Metazoa</taxon>
        <taxon>Chordata</taxon>
        <taxon>Craniata</taxon>
        <taxon>Vertebrata</taxon>
        <taxon>Euteleostomi</taxon>
        <taxon>Amphibia</taxon>
        <taxon>Batrachia</taxon>
        <taxon>Caudata</taxon>
        <taxon>Salamandroidea</taxon>
        <taxon>Salamandridae</taxon>
        <taxon>Pleurodelinae</taxon>
        <taxon>Pleurodeles</taxon>
    </lineage>
</organism>
<comment type="caution">
    <text evidence="2">The sequence shown here is derived from an EMBL/GenBank/DDBJ whole genome shotgun (WGS) entry which is preliminary data.</text>
</comment>
<gene>
    <name evidence="2" type="ORF">NDU88_002140</name>
</gene>
<feature type="compositionally biased region" description="Basic and acidic residues" evidence="1">
    <location>
        <begin position="125"/>
        <end position="144"/>
    </location>
</feature>
<proteinExistence type="predicted"/>